<gene>
    <name evidence="2" type="ORF">ACFO0N_09120</name>
</gene>
<reference evidence="2 3" key="1">
    <citation type="journal article" date="2019" name="Int. J. Syst. Evol. Microbiol.">
        <title>The Global Catalogue of Microorganisms (GCM) 10K type strain sequencing project: providing services to taxonomists for standard genome sequencing and annotation.</title>
        <authorList>
            <consortium name="The Broad Institute Genomics Platform"/>
            <consortium name="The Broad Institute Genome Sequencing Center for Infectious Disease"/>
            <person name="Wu L."/>
            <person name="Ma J."/>
        </authorList>
    </citation>
    <scope>NUCLEOTIDE SEQUENCE [LARGE SCALE GENOMIC DNA]</scope>
    <source>
        <strain evidence="2 3">CGMCC 1.12553</strain>
    </source>
</reference>
<feature type="compositionally biased region" description="Basic and acidic residues" evidence="1">
    <location>
        <begin position="1"/>
        <end position="10"/>
    </location>
</feature>
<dbReference type="RefSeq" id="WP_267624315.1">
    <property type="nucleotide sequence ID" value="NZ_JAODIW010000008.1"/>
</dbReference>
<protein>
    <submittedName>
        <fullName evidence="2">Uncharacterized protein</fullName>
    </submittedName>
</protein>
<feature type="compositionally biased region" description="Basic and acidic residues" evidence="1">
    <location>
        <begin position="23"/>
        <end position="34"/>
    </location>
</feature>
<dbReference type="EMBL" id="JBHSDS010000006">
    <property type="protein sequence ID" value="MFC4358107.1"/>
    <property type="molecule type" value="Genomic_DNA"/>
</dbReference>
<evidence type="ECO:0000313" key="3">
    <source>
        <dbReference type="Proteomes" id="UP001595921"/>
    </source>
</evidence>
<name>A0ABD5PBS4_9EURY</name>
<feature type="region of interest" description="Disordered" evidence="1">
    <location>
        <begin position="1"/>
        <end position="36"/>
    </location>
</feature>
<proteinExistence type="predicted"/>
<dbReference type="Proteomes" id="UP001595921">
    <property type="component" value="Unassembled WGS sequence"/>
</dbReference>
<accession>A0ABD5PBS4</accession>
<keyword evidence="3" id="KW-1185">Reference proteome</keyword>
<evidence type="ECO:0000256" key="1">
    <source>
        <dbReference type="SAM" id="MobiDB-lite"/>
    </source>
</evidence>
<dbReference type="AlphaFoldDB" id="A0ABD5PBS4"/>
<comment type="caution">
    <text evidence="2">The sequence shown here is derived from an EMBL/GenBank/DDBJ whole genome shotgun (WGS) entry which is preliminary data.</text>
</comment>
<evidence type="ECO:0000313" key="2">
    <source>
        <dbReference type="EMBL" id="MFC4358107.1"/>
    </source>
</evidence>
<sequence length="105" mass="11608">MSENDREGRSDGSGTDEGAGTDRSVDTGDAHAEATRWVLQWSEPFGENQPKRVVDTEAAAEAVVEAWQDRYESVEGEPGLYRVELNAEVYFTTVEVPYGPLPDEE</sequence>
<organism evidence="2 3">
    <name type="scientific">Halobium salinum</name>
    <dbReference type="NCBI Taxonomy" id="1364940"/>
    <lineage>
        <taxon>Archaea</taxon>
        <taxon>Methanobacteriati</taxon>
        <taxon>Methanobacteriota</taxon>
        <taxon>Stenosarchaea group</taxon>
        <taxon>Halobacteria</taxon>
        <taxon>Halobacteriales</taxon>
        <taxon>Haloferacaceae</taxon>
        <taxon>Halobium</taxon>
    </lineage>
</organism>